<evidence type="ECO:0000313" key="2">
    <source>
        <dbReference type="Proteomes" id="UP000824260"/>
    </source>
</evidence>
<organism evidence="1 2">
    <name type="scientific">Candidatus Pullichristensenella stercorigallinarum</name>
    <dbReference type="NCBI Taxonomy" id="2840909"/>
    <lineage>
        <taxon>Bacteria</taxon>
        <taxon>Bacillati</taxon>
        <taxon>Bacillota</taxon>
        <taxon>Clostridia</taxon>
        <taxon>Candidatus Pullichristensenella</taxon>
    </lineage>
</organism>
<protein>
    <submittedName>
        <fullName evidence="1">Heme-binding protein</fullName>
    </submittedName>
</protein>
<dbReference type="AlphaFoldDB" id="A0A9D0ZPU5"/>
<feature type="non-terminal residue" evidence="1">
    <location>
        <position position="1"/>
    </location>
</feature>
<accession>A0A9D0ZPU5</accession>
<name>A0A9D0ZPU5_9FIRM</name>
<evidence type="ECO:0000313" key="1">
    <source>
        <dbReference type="EMBL" id="HIQ83431.1"/>
    </source>
</evidence>
<dbReference type="Gene3D" id="3.30.450.150">
    <property type="entry name" value="Haem-degrading domain"/>
    <property type="match status" value="1"/>
</dbReference>
<gene>
    <name evidence="1" type="ORF">IAA52_10070</name>
</gene>
<dbReference type="EMBL" id="DVFZ01000100">
    <property type="protein sequence ID" value="HIQ83431.1"/>
    <property type="molecule type" value="Genomic_DNA"/>
</dbReference>
<sequence>CGGGFPIRLQTGELVAVALASGLPDIKDHGFLVDCLAGHLGVEAPAIDL</sequence>
<proteinExistence type="predicted"/>
<comment type="caution">
    <text evidence="1">The sequence shown here is derived from an EMBL/GenBank/DDBJ whole genome shotgun (WGS) entry which is preliminary data.</text>
</comment>
<reference evidence="1" key="2">
    <citation type="journal article" date="2021" name="PeerJ">
        <title>Extensive microbial diversity within the chicken gut microbiome revealed by metagenomics and culture.</title>
        <authorList>
            <person name="Gilroy R."/>
            <person name="Ravi A."/>
            <person name="Getino M."/>
            <person name="Pursley I."/>
            <person name="Horton D.L."/>
            <person name="Alikhan N.F."/>
            <person name="Baker D."/>
            <person name="Gharbi K."/>
            <person name="Hall N."/>
            <person name="Watson M."/>
            <person name="Adriaenssens E.M."/>
            <person name="Foster-Nyarko E."/>
            <person name="Jarju S."/>
            <person name="Secka A."/>
            <person name="Antonio M."/>
            <person name="Oren A."/>
            <person name="Chaudhuri R.R."/>
            <person name="La Ragione R."/>
            <person name="Hildebrand F."/>
            <person name="Pallen M.J."/>
        </authorList>
    </citation>
    <scope>NUCLEOTIDE SEQUENCE</scope>
    <source>
        <strain evidence="1">ChiSjej6B24-2974</strain>
    </source>
</reference>
<reference evidence="1" key="1">
    <citation type="submission" date="2020-10" db="EMBL/GenBank/DDBJ databases">
        <authorList>
            <person name="Gilroy R."/>
        </authorList>
    </citation>
    <scope>NUCLEOTIDE SEQUENCE</scope>
    <source>
        <strain evidence="1">ChiSjej6B24-2974</strain>
    </source>
</reference>
<dbReference type="Proteomes" id="UP000824260">
    <property type="component" value="Unassembled WGS sequence"/>
</dbReference>
<dbReference type="InterPro" id="IPR038084">
    <property type="entry name" value="PduO/GlcC-like_sf"/>
</dbReference>